<sequence>MEALNALIDGNKFLTMPRLSSPNYLDELCPVSSRNQRRLCAILPIMDTTSDAQYIDNYRMYAKESKKRWNDLKSSARDILVIWRLDHMKARFTWLLEAWNGDGAHLDLLLEGIVRQTTRLDETTHTTIMIDEFSPSWWTRACRAAVRMFEAAWFHLTKEEAYPVLSAIATFLLIIIVGYGLNYMNQEGRPRKPRVFSTDEWHPEDPKANCDPPKLNRQARLQRIMSVMSPHIHELRAESYFGMIRLLKPGCRSLILLTDEPNKDRLLKEYAQYIYPLRKLVDISQLKLLFRIFIRELISYCSYSYYLSNKTFSFGYLLVNKNLPWFRKLLEHTLPLREDSMQKDGSSSLYEKLKTINPRQTIGTVLVLCGWKLYFSIYHPMHTAGKRKHFLGFDDDMSANSDDSGAEVNKEDEIMLRSNIVNVENVLKGFPIWLDRLLEGSIRRYYIPEWPDNLR</sequence>
<evidence type="ECO:0000313" key="3">
    <source>
        <dbReference type="WBParaSite" id="Hba_21035"/>
    </source>
</evidence>
<keyword evidence="1" id="KW-0812">Transmembrane</keyword>
<keyword evidence="1" id="KW-1133">Transmembrane helix</keyword>
<dbReference type="PANTHER" id="PTHR44303">
    <property type="entry name" value="DNAJ HOMOLOG SUBFAMILY C MEMBER 16"/>
    <property type="match status" value="1"/>
</dbReference>
<dbReference type="InterPro" id="IPR052448">
    <property type="entry name" value="DnaJ_C16_autophagy_reg"/>
</dbReference>
<dbReference type="Proteomes" id="UP000095283">
    <property type="component" value="Unplaced"/>
</dbReference>
<dbReference type="PANTHER" id="PTHR44303:SF2">
    <property type="entry name" value="DNAJ HOMOLOG SUBFAMILY C MEMBER 16"/>
    <property type="match status" value="1"/>
</dbReference>
<dbReference type="AlphaFoldDB" id="A0A1I7XT89"/>
<protein>
    <submittedName>
        <fullName evidence="3">KAP NTPase domain-containing protein</fullName>
    </submittedName>
</protein>
<evidence type="ECO:0000313" key="2">
    <source>
        <dbReference type="Proteomes" id="UP000095283"/>
    </source>
</evidence>
<evidence type="ECO:0000256" key="1">
    <source>
        <dbReference type="SAM" id="Phobius"/>
    </source>
</evidence>
<keyword evidence="1" id="KW-0472">Membrane</keyword>
<accession>A0A1I7XT89</accession>
<dbReference type="WBParaSite" id="Hba_21035">
    <property type="protein sequence ID" value="Hba_21035"/>
    <property type="gene ID" value="Hba_21035"/>
</dbReference>
<feature type="transmembrane region" description="Helical" evidence="1">
    <location>
        <begin position="164"/>
        <end position="184"/>
    </location>
</feature>
<reference evidence="3" key="1">
    <citation type="submission" date="2016-11" db="UniProtKB">
        <authorList>
            <consortium name="WormBaseParasite"/>
        </authorList>
    </citation>
    <scope>IDENTIFICATION</scope>
</reference>
<name>A0A1I7XT89_HETBA</name>
<keyword evidence="2" id="KW-1185">Reference proteome</keyword>
<proteinExistence type="predicted"/>
<organism evidence="2 3">
    <name type="scientific">Heterorhabditis bacteriophora</name>
    <name type="common">Entomopathogenic nematode worm</name>
    <dbReference type="NCBI Taxonomy" id="37862"/>
    <lineage>
        <taxon>Eukaryota</taxon>
        <taxon>Metazoa</taxon>
        <taxon>Ecdysozoa</taxon>
        <taxon>Nematoda</taxon>
        <taxon>Chromadorea</taxon>
        <taxon>Rhabditida</taxon>
        <taxon>Rhabditina</taxon>
        <taxon>Rhabditomorpha</taxon>
        <taxon>Strongyloidea</taxon>
        <taxon>Heterorhabditidae</taxon>
        <taxon>Heterorhabditis</taxon>
    </lineage>
</organism>